<dbReference type="Proteomes" id="UP000827976">
    <property type="component" value="Chromosome 2"/>
</dbReference>
<proteinExistence type="predicted"/>
<organism evidence="1 2">
    <name type="scientific">Dioscorea alata</name>
    <name type="common">Purple yam</name>
    <dbReference type="NCBI Taxonomy" id="55571"/>
    <lineage>
        <taxon>Eukaryota</taxon>
        <taxon>Viridiplantae</taxon>
        <taxon>Streptophyta</taxon>
        <taxon>Embryophyta</taxon>
        <taxon>Tracheophyta</taxon>
        <taxon>Spermatophyta</taxon>
        <taxon>Magnoliopsida</taxon>
        <taxon>Liliopsida</taxon>
        <taxon>Dioscoreales</taxon>
        <taxon>Dioscoreaceae</taxon>
        <taxon>Dioscorea</taxon>
    </lineage>
</organism>
<reference evidence="2" key="1">
    <citation type="journal article" date="2022" name="Nat. Commun.">
        <title>Chromosome evolution and the genetic basis of agronomically important traits in greater yam.</title>
        <authorList>
            <person name="Bredeson J.V."/>
            <person name="Lyons J.B."/>
            <person name="Oniyinde I.O."/>
            <person name="Okereke N.R."/>
            <person name="Kolade O."/>
            <person name="Nnabue I."/>
            <person name="Nwadili C.O."/>
            <person name="Hribova E."/>
            <person name="Parker M."/>
            <person name="Nwogha J."/>
            <person name="Shu S."/>
            <person name="Carlson J."/>
            <person name="Kariba R."/>
            <person name="Muthemba S."/>
            <person name="Knop K."/>
            <person name="Barton G.J."/>
            <person name="Sherwood A.V."/>
            <person name="Lopez-Montes A."/>
            <person name="Asiedu R."/>
            <person name="Jamnadass R."/>
            <person name="Muchugi A."/>
            <person name="Goodstein D."/>
            <person name="Egesi C.N."/>
            <person name="Featherston J."/>
            <person name="Asfaw A."/>
            <person name="Simpson G.G."/>
            <person name="Dolezel J."/>
            <person name="Hendre P.S."/>
            <person name="Van Deynze A."/>
            <person name="Kumar P.L."/>
            <person name="Obidiegwu J.E."/>
            <person name="Bhattacharjee R."/>
            <person name="Rokhsar D.S."/>
        </authorList>
    </citation>
    <scope>NUCLEOTIDE SEQUENCE [LARGE SCALE GENOMIC DNA]</scope>
    <source>
        <strain evidence="2">cv. TDa95/00328</strain>
    </source>
</reference>
<protein>
    <submittedName>
        <fullName evidence="1">Solute carrier family 32 (Vesicular inhibitory amino acid transporter) protein</fullName>
    </submittedName>
</protein>
<evidence type="ECO:0000313" key="2">
    <source>
        <dbReference type="Proteomes" id="UP000827976"/>
    </source>
</evidence>
<keyword evidence="2" id="KW-1185">Reference proteome</keyword>
<comment type="caution">
    <text evidence="1">The sequence shown here is derived from an EMBL/GenBank/DDBJ whole genome shotgun (WGS) entry which is preliminary data.</text>
</comment>
<name>A0ACB7WQI6_DIOAL</name>
<accession>A0ACB7WQI6</accession>
<evidence type="ECO:0000313" key="1">
    <source>
        <dbReference type="EMBL" id="KAH7690422.1"/>
    </source>
</evidence>
<dbReference type="EMBL" id="CM037012">
    <property type="protein sequence ID" value="KAH7690422.1"/>
    <property type="molecule type" value="Genomic_DNA"/>
</dbReference>
<gene>
    <name evidence="1" type="ORF">IHE45_02G045600</name>
</gene>
<sequence length="615" mass="67164">MIIKQIPNYQINKQNFRGLFIKTPLSLPSIFIFLDTSPSLAVTSFLTLSFSNITSDSKGMMKNSVSDRSLYIESEEEDEVNEEEAGNKIPPDDESDGSDSSSVASPRRSRPSSYNTTWPQSYRQSIDMYSSVTPPTIGFLGTPTLSRLGSSFISSSFQGKHTPEIISSLIKPLLPTKVDEQEQQKRQSSHSLLLPPPIPSRRPSLRKPKDDTKLSKVSHELPISRNCSFGQAVINGINVLCGVGILSTPYAVKVGGWAGLSILFIFAGLSYYTGILLKHCLDSEPGLETYPDIGQAAFGTRGRFLVSIILYLELYACCVEYIILESDNLSSLFPNAHLTIGSMHINSHVLFAVMTTLIVLPTTWLRDLSLLSYISAGGVIASILVVASLFWVGLIDQVGFQNKGDSLNLTGIPIAIGLYGYCYSGHAVYPNIYSSLEKKNQFPSVLFTCFVICTAMFAGVAVIGYLMFGEATLSQFTLNMPQGLVASKLAVWTTVVNPITKYALTLTPMALSFEELIPPNHMKSHLYPIAIRSTLVFSTLFVALSVPFFGLVMAFIGSLLTMFVTLILPCACFMSIVKGKLTWIEGVFCIIIIIVGVICAGFGTTSAISKIIESY</sequence>